<dbReference type="Gene3D" id="1.20.1720.10">
    <property type="entry name" value="Multidrug resistance protein D"/>
    <property type="match status" value="1"/>
</dbReference>
<sequence>MRHPVIFLVYLSLLSMLGFLATDMYLPAFEAMKQDLNTDSGVISASLSLFLAGFACAQLFWGPLSDKIGRKPVLVTGLAVFAVSCLAMLWVSSPHALLALRFIQATGVCAAAVSWQSLVFDYYPASRSQKIFATIMPMVALSPALAPLLGSWLLAHFHWHSIFLVLTLLTCVLIVATLRLPTRPTAVSGAKDAVTPGFLQLLSVRQYSGNVLIYSACSASFFAWLTGSPFILSGLGLTAGDIGLSYIPQTLTFLAGGFGCRALLNRFSGRQLLPWLLALYAVSIAGVVVVSFFSQPQLFTLLLPFCGMAMANGAIYPVVVSAALQVFPGASGKAAALQNALQLGLCFVFSLLVSYHLSQPLLTTATAMGITVFLAAAGFCLQYRKPPCQ</sequence>
<feature type="transmembrane region" description="Helical" evidence="8">
    <location>
        <begin position="276"/>
        <end position="295"/>
    </location>
</feature>
<feature type="domain" description="Major facilitator superfamily (MFS) profile" evidence="9">
    <location>
        <begin position="7"/>
        <end position="389"/>
    </location>
</feature>
<dbReference type="PANTHER" id="PTHR23502">
    <property type="entry name" value="MAJOR FACILITATOR SUPERFAMILY"/>
    <property type="match status" value="1"/>
</dbReference>
<feature type="transmembrane region" description="Helical" evidence="8">
    <location>
        <begin position="73"/>
        <end position="92"/>
    </location>
</feature>
<evidence type="ECO:0000256" key="7">
    <source>
        <dbReference type="ARBA" id="ARBA00023136"/>
    </source>
</evidence>
<dbReference type="InterPro" id="IPR011701">
    <property type="entry name" value="MFS"/>
</dbReference>
<keyword evidence="11" id="KW-1185">Reference proteome</keyword>
<evidence type="ECO:0000256" key="3">
    <source>
        <dbReference type="ARBA" id="ARBA00022448"/>
    </source>
</evidence>
<dbReference type="NCBIfam" id="NF008270">
    <property type="entry name" value="PRK11043.1"/>
    <property type="match status" value="1"/>
</dbReference>
<feature type="transmembrane region" description="Helical" evidence="8">
    <location>
        <begin position="336"/>
        <end position="355"/>
    </location>
</feature>
<evidence type="ECO:0000256" key="8">
    <source>
        <dbReference type="RuleBase" id="RU365088"/>
    </source>
</evidence>
<keyword evidence="6 8" id="KW-1133">Transmembrane helix</keyword>
<gene>
    <name evidence="10" type="ORF">HA49_11635</name>
</gene>
<feature type="transmembrane region" description="Helical" evidence="8">
    <location>
        <begin position="244"/>
        <end position="264"/>
    </location>
</feature>
<evidence type="ECO:0000256" key="2">
    <source>
        <dbReference type="ARBA" id="ARBA00006236"/>
    </source>
</evidence>
<feature type="transmembrane region" description="Helical" evidence="8">
    <location>
        <begin position="361"/>
        <end position="381"/>
    </location>
</feature>
<feature type="transmembrane region" description="Helical" evidence="8">
    <location>
        <begin position="98"/>
        <end position="119"/>
    </location>
</feature>
<dbReference type="GO" id="GO:0005886">
    <property type="term" value="C:plasma membrane"/>
    <property type="evidence" value="ECO:0007669"/>
    <property type="project" value="UniProtKB-SubCell"/>
</dbReference>
<evidence type="ECO:0000259" key="9">
    <source>
        <dbReference type="PROSITE" id="PS50850"/>
    </source>
</evidence>
<feature type="transmembrane region" description="Helical" evidence="8">
    <location>
        <begin position="131"/>
        <end position="153"/>
    </location>
</feature>
<evidence type="ECO:0000256" key="1">
    <source>
        <dbReference type="ARBA" id="ARBA00004651"/>
    </source>
</evidence>
<dbReference type="InterPro" id="IPR020846">
    <property type="entry name" value="MFS_dom"/>
</dbReference>
<dbReference type="GO" id="GO:1990961">
    <property type="term" value="P:xenobiotic detoxification by transmembrane export across the plasma membrane"/>
    <property type="evidence" value="ECO:0007669"/>
    <property type="project" value="InterPro"/>
</dbReference>
<dbReference type="GO" id="GO:0042910">
    <property type="term" value="F:xenobiotic transmembrane transporter activity"/>
    <property type="evidence" value="ECO:0007669"/>
    <property type="project" value="InterPro"/>
</dbReference>
<dbReference type="EMBL" id="JPKR02000003">
    <property type="protein sequence ID" value="KGD72866.1"/>
    <property type="molecule type" value="Genomic_DNA"/>
</dbReference>
<comment type="caution">
    <text evidence="10">The sequence shown here is derived from an EMBL/GenBank/DDBJ whole genome shotgun (WGS) entry which is preliminary data.</text>
</comment>
<name>A0A095T7J0_9GAMM</name>
<feature type="transmembrane region" description="Helical" evidence="8">
    <location>
        <begin position="41"/>
        <end position="61"/>
    </location>
</feature>
<evidence type="ECO:0000313" key="10">
    <source>
        <dbReference type="EMBL" id="KGD72866.1"/>
    </source>
</evidence>
<accession>A0A095T7J0</accession>
<dbReference type="Pfam" id="PF07690">
    <property type="entry name" value="MFS_1"/>
    <property type="match status" value="1"/>
</dbReference>
<dbReference type="Proteomes" id="UP000029577">
    <property type="component" value="Unassembled WGS sequence"/>
</dbReference>
<dbReference type="SUPFAM" id="SSF103473">
    <property type="entry name" value="MFS general substrate transporter"/>
    <property type="match status" value="1"/>
</dbReference>
<dbReference type="RefSeq" id="WP_038020541.1">
    <property type="nucleotide sequence ID" value="NZ_JPKR02000003.1"/>
</dbReference>
<dbReference type="AlphaFoldDB" id="A0A095T7J0"/>
<keyword evidence="7 8" id="KW-0472">Membrane</keyword>
<keyword evidence="4" id="KW-1003">Cell membrane</keyword>
<protein>
    <recommendedName>
        <fullName evidence="8">Bcr/CflA family efflux transporter</fullName>
    </recommendedName>
</protein>
<feature type="transmembrane region" description="Helical" evidence="8">
    <location>
        <begin position="7"/>
        <end position="29"/>
    </location>
</feature>
<feature type="transmembrane region" description="Helical" evidence="8">
    <location>
        <begin position="301"/>
        <end position="324"/>
    </location>
</feature>
<dbReference type="PANTHER" id="PTHR23502:SF162">
    <property type="entry name" value="INNER MEMBRANE TRANSPORT PROTEIN YDHC"/>
    <property type="match status" value="1"/>
</dbReference>
<evidence type="ECO:0000256" key="6">
    <source>
        <dbReference type="ARBA" id="ARBA00022989"/>
    </source>
</evidence>
<dbReference type="CDD" id="cd17320">
    <property type="entry name" value="MFS_MdfA_MDR_like"/>
    <property type="match status" value="1"/>
</dbReference>
<evidence type="ECO:0000256" key="4">
    <source>
        <dbReference type="ARBA" id="ARBA00022475"/>
    </source>
</evidence>
<keyword evidence="3 8" id="KW-0813">Transport</keyword>
<dbReference type="InterPro" id="IPR004812">
    <property type="entry name" value="Efflux_drug-R_Bcr/CmlA"/>
</dbReference>
<keyword evidence="5 8" id="KW-0812">Transmembrane</keyword>
<dbReference type="InterPro" id="IPR036259">
    <property type="entry name" value="MFS_trans_sf"/>
</dbReference>
<reference evidence="10" key="1">
    <citation type="submission" date="2014-12" db="EMBL/GenBank/DDBJ databases">
        <title>The draft genome of the Tatumella morbirosei type strain, LMG23360T isolated from pineapple rot.</title>
        <authorList>
            <person name="Smits T.H."/>
            <person name="Palmer M."/>
            <person name="Venter S.N."/>
            <person name="Duffy B."/>
            <person name="Steenkamp E.T."/>
            <person name="Chan W.Y."/>
            <person name="Coutinho T.A."/>
            <person name="Coetzee M.P."/>
            <person name="De Maayer P."/>
        </authorList>
    </citation>
    <scope>NUCLEOTIDE SEQUENCE [LARGE SCALE GENOMIC DNA]</scope>
    <source>
        <strain evidence="10">LMG 23360</strain>
    </source>
</reference>
<dbReference type="PROSITE" id="PS50850">
    <property type="entry name" value="MFS"/>
    <property type="match status" value="1"/>
</dbReference>
<evidence type="ECO:0000313" key="11">
    <source>
        <dbReference type="Proteomes" id="UP000029577"/>
    </source>
</evidence>
<proteinExistence type="inferred from homology"/>
<keyword evidence="8" id="KW-0997">Cell inner membrane</keyword>
<dbReference type="eggNOG" id="COG0477">
    <property type="taxonomic scope" value="Bacteria"/>
</dbReference>
<evidence type="ECO:0000256" key="5">
    <source>
        <dbReference type="ARBA" id="ARBA00022692"/>
    </source>
</evidence>
<dbReference type="OrthoDB" id="9814303at2"/>
<dbReference type="NCBIfam" id="TIGR00710">
    <property type="entry name" value="efflux_Bcr_CflA"/>
    <property type="match status" value="1"/>
</dbReference>
<feature type="transmembrane region" description="Helical" evidence="8">
    <location>
        <begin position="159"/>
        <end position="178"/>
    </location>
</feature>
<organism evidence="10 11">
    <name type="scientific">Tatumella morbirosei</name>
    <dbReference type="NCBI Taxonomy" id="642227"/>
    <lineage>
        <taxon>Bacteria</taxon>
        <taxon>Pseudomonadati</taxon>
        <taxon>Pseudomonadota</taxon>
        <taxon>Gammaproteobacteria</taxon>
        <taxon>Enterobacterales</taxon>
        <taxon>Erwiniaceae</taxon>
        <taxon>Tatumella</taxon>
    </lineage>
</organism>
<dbReference type="STRING" id="642227.HA49_11635"/>
<feature type="transmembrane region" description="Helical" evidence="8">
    <location>
        <begin position="211"/>
        <end position="232"/>
    </location>
</feature>
<dbReference type="FunFam" id="1.20.1720.10:FF:000005">
    <property type="entry name" value="Bcr/CflA family efflux transporter"/>
    <property type="match status" value="1"/>
</dbReference>
<comment type="similarity">
    <text evidence="2 8">Belongs to the major facilitator superfamily. Bcr/CmlA family.</text>
</comment>
<comment type="subcellular location">
    <subcellularLocation>
        <location evidence="8">Cell inner membrane</location>
        <topology evidence="8">Multi-pass membrane protein</topology>
    </subcellularLocation>
    <subcellularLocation>
        <location evidence="1">Cell membrane</location>
        <topology evidence="1">Multi-pass membrane protein</topology>
    </subcellularLocation>
</comment>